<feature type="domain" description="Ig-like" evidence="4">
    <location>
        <begin position="152"/>
        <end position="211"/>
    </location>
</feature>
<dbReference type="Pfam" id="PF07686">
    <property type="entry name" value="V-set"/>
    <property type="match status" value="1"/>
</dbReference>
<feature type="domain" description="Ig-like" evidence="4">
    <location>
        <begin position="1543"/>
        <end position="1619"/>
    </location>
</feature>
<dbReference type="InterPro" id="IPR036179">
    <property type="entry name" value="Ig-like_dom_sf"/>
</dbReference>
<dbReference type="GeneID" id="108880790"/>
<feature type="domain" description="Ig-like" evidence="4">
    <location>
        <begin position="679"/>
        <end position="758"/>
    </location>
</feature>
<dbReference type="SMART" id="SM00409">
    <property type="entry name" value="IG"/>
    <property type="match status" value="16"/>
</dbReference>
<dbReference type="InterPro" id="IPR013106">
    <property type="entry name" value="Ig_V-set"/>
</dbReference>
<feature type="region of interest" description="Disordered" evidence="1">
    <location>
        <begin position="2102"/>
        <end position="2127"/>
    </location>
</feature>
<feature type="compositionally biased region" description="Basic and acidic residues" evidence="1">
    <location>
        <begin position="886"/>
        <end position="899"/>
    </location>
</feature>
<reference evidence="6" key="1">
    <citation type="submission" date="2025-08" db="UniProtKB">
        <authorList>
            <consortium name="RefSeq"/>
        </authorList>
    </citation>
    <scope>IDENTIFICATION</scope>
    <source>
        <tissue evidence="6">Brain</tissue>
    </source>
</reference>
<dbReference type="SMART" id="SM00408">
    <property type="entry name" value="IGc2"/>
    <property type="match status" value="11"/>
</dbReference>
<dbReference type="Pfam" id="PF13895">
    <property type="entry name" value="Ig_2"/>
    <property type="match status" value="6"/>
</dbReference>
<dbReference type="CDD" id="cd00099">
    <property type="entry name" value="IgV"/>
    <property type="match status" value="1"/>
</dbReference>
<feature type="domain" description="Ig-like" evidence="4">
    <location>
        <begin position="1722"/>
        <end position="1800"/>
    </location>
</feature>
<keyword evidence="2" id="KW-0812">Transmembrane</keyword>
<dbReference type="Pfam" id="PF13927">
    <property type="entry name" value="Ig_3"/>
    <property type="match status" value="5"/>
</dbReference>
<feature type="domain" description="Ig-like" evidence="4">
    <location>
        <begin position="320"/>
        <end position="401"/>
    </location>
</feature>
<sequence>MSLTDAASGFVLFLLFVSVVQGRNDWSVRYTPTTICALKGSTVEIECTYTSGNHYIAVEETFWYRSTKLKGHGHVDLTTDSDYTGRVKYSCSMKTCTLTIMNLKASDAAVYYFGVIRNLNTRSYSSKAGVTLSVTDLQVQVQVSHYYSSYSTVKCHSSCLPTRSSYIWYRHGQKLSETGLYYSPSYLSTTDSYSCAVSGYEAFPSPSVCVKGRSCNRVTYTDRHICALKGSSVDISSSYNSYTNNVESKFWFRFERSPHWQNPSWPEDLTKDPQYSGRVQVLEASTERSTLRITDLRKNDSAQYRFKFKSGRFEFGNDLPGTTLTVTDIQVVMFGSSFNTKLKCDTTCHLLDGSSYIWFENGRKMDEENSYLYSVSDKYRNSYSCAIKGLENFPSSPLCISDSSCNKVTYTHRSICALEGSSVEFSCTYQTPQYSIESKFWFIAEHQWLYPSEPKDLRQDAQFLGRAEVSEVWPSHSTLRISRLRKNDSAQYHFKFKTQSFEWGNDLPGTTLTVTALQVQVTRTITSHPSHTRAELKCHSSCSPTGLFSYVWFENGRKLLEETASYTHDFYSGDSITCALRGHEDYPSPSVYAPRAALAVVTPSGQIVEDSSVTLTCSSDANPAAEFTWYNNRETFISRGPEFVFNTIHSSDSGEYSCTADNGLGKSTGNIVINVKYPPKTSSVSMSPSGQIVEGSSVTLTCSSDANPAAEYTWYKENQTLPGKQERIHFNPISSEDKGIYHCRSENQYGQLNSSSVFIDVQYPPKLPSVSVSPSGQIVEGSSVTLTCSSDANPAAKYTWYKENEDSPKASGQIFTITDFRAEHSGNYYCEAQNERGRYKSTLRSTVLASSAKSAAAASVTVILILAVIPLAAFLWIRRKRFLKPPSERGEGPGSKTERTVGSGNEPDELFYASVSFTKNQEDPLYSNITAAQPNRHKTEEEEDDEEDVEYTAVNIPTATPKLHGAAMSLTAMASGFVVLVLSVSVVQGQDGWGVTYTSAQICAFKGSTVDIHCTYTYPPRINGLDTTIERTFWFTKGSNKEPVDLRTDSDYTGRVQYHCAENSCTLTITDLRESDSAVYKFRFIANQDGGRFTGSPGVTVSVTGLQVIASKISKYSFWADLKCHSSCHPPNFPSYIWYRNGQNTGRTGSYSDHIKNEDSISCAFKGHEDFPSPSVCVRGQSCNRVTYTDRNICAFKGSSVDISCTYNGYYHVESKVWFSPGRSLSWRNPKEPEDLREDSEYSGRVEVLQTVRGRSTLRITDLRESDSAEYRFKFKTQWFEWRSSLPGTTLTVRDPDVQVQVIWTSSGVKLICHSSCLLPGRSAFDWFRNEIKIQGETSPTFRGNVDPADSYSCAYEGHRAFPVYAPKAVSVLKSDHEDIMKDSAVSLTCSSDANPPATYTWYEKNQVLLSEAAQLVFNSIQPSDSGEYHCTAESELGRATSTSVFINVNYPPKLPSVSVSPSGQIVEGSSVTLTCSSDANPAAKYTWYKENQTLLQGPEGIYHFTSISSEDRGIYYCKSENQHGQINSTFLSLDVQYPPGLPSVSVSPSGQIVEGSSVTLTCSSDANPAANYTWYKENGSQQLQLLSEKTQLVFSSIQSSDSGEYQCAAENELGRNISQYILINVKYPPKLPSVSVSPSGQIVEGSSVNLTCSSDANPAAKYTWYKTNGNLELQPLSKESLTFSSIQSSDSGDYHCTAENELGNNTSKSISIDVTYPPKLPSVSVSPSGQIVEGSSVTLTCSSEANPAATCTWYKENQQLPHEQNGIYHFTSISSEDIGYYHCKCGNNVGQINSSLFIDVQYPPKLPSVSVSPSGQIVEGSSVTLTCSSDANPAAKYTWYKTNGNLELQPLSKESLTFSSIQSSDSGDYHCTAENELGNNTSKSISIDVTYPPVLPSVSVSPSGQIVEGSSVTLTCSSEANPAAKYTWYKTNRNLELQPLSKESLTFSSIQSSDSGDYHCTAENELGNNTSKSISIDVTYPPRLLSASVSPSGQIVEGSSVNLTCSSDANPAAKYTWYKENEDSPKASGQIFTITDVRAEHSGNYYCEAQNERGRQNSTLYLTVKVFPRAQKSAVIGITAALFLAIILLSVFLLIRKKRTSKQSSEPGERRDDGEQCLPDQPGEPEEQDLYYASVRFVKNDTDPVYSNITGPRRHKEEEEEEEEGVEYSVVKFNSHPPRAQETVEDPTALYSTVNKP</sequence>
<name>A0AAJ8B5B1_LATCA</name>
<dbReference type="PANTHER" id="PTHR46013">
    <property type="entry name" value="VASCULAR CELL ADHESION MOLECULE 1"/>
    <property type="match status" value="1"/>
</dbReference>
<dbReference type="Proteomes" id="UP000694890">
    <property type="component" value="Linkage group LG5"/>
</dbReference>
<organism evidence="5 6">
    <name type="scientific">Lates calcarifer</name>
    <name type="common">Barramundi</name>
    <name type="synonym">Holocentrus calcarifer</name>
    <dbReference type="NCBI Taxonomy" id="8187"/>
    <lineage>
        <taxon>Eukaryota</taxon>
        <taxon>Metazoa</taxon>
        <taxon>Chordata</taxon>
        <taxon>Craniata</taxon>
        <taxon>Vertebrata</taxon>
        <taxon>Euteleostomi</taxon>
        <taxon>Actinopterygii</taxon>
        <taxon>Neopterygii</taxon>
        <taxon>Teleostei</taxon>
        <taxon>Neoteleostei</taxon>
        <taxon>Acanthomorphata</taxon>
        <taxon>Carangaria</taxon>
        <taxon>Carangaria incertae sedis</taxon>
        <taxon>Centropomidae</taxon>
        <taxon>Lates</taxon>
    </lineage>
</organism>
<feature type="domain" description="Ig-like" evidence="4">
    <location>
        <begin position="1633"/>
        <end position="1712"/>
    </location>
</feature>
<keyword evidence="2" id="KW-0472">Membrane</keyword>
<evidence type="ECO:0000313" key="5">
    <source>
        <dbReference type="Proteomes" id="UP000694890"/>
    </source>
</evidence>
<evidence type="ECO:0000256" key="1">
    <source>
        <dbReference type="SAM" id="MobiDB-lite"/>
    </source>
</evidence>
<dbReference type="KEGG" id="lcf:108880790"/>
<dbReference type="InterPro" id="IPR003598">
    <property type="entry name" value="Ig_sub2"/>
</dbReference>
<feature type="domain" description="Ig-like" evidence="4">
    <location>
        <begin position="594"/>
        <end position="674"/>
    </location>
</feature>
<protein>
    <submittedName>
        <fullName evidence="6">Basement membrane-specific heparan sulfate proteoglycan core protein</fullName>
    </submittedName>
</protein>
<feature type="transmembrane region" description="Helical" evidence="2">
    <location>
        <begin position="966"/>
        <end position="987"/>
    </location>
</feature>
<feature type="domain" description="Ig-like" evidence="4">
    <location>
        <begin position="1808"/>
        <end position="1887"/>
    </location>
</feature>
<evidence type="ECO:0000313" key="6">
    <source>
        <dbReference type="RefSeq" id="XP_050926211.1"/>
    </source>
</evidence>
<dbReference type="InterPro" id="IPR007110">
    <property type="entry name" value="Ig-like_dom"/>
</dbReference>
<feature type="domain" description="Ig-like" evidence="4">
    <location>
        <begin position="1367"/>
        <end position="1448"/>
    </location>
</feature>
<dbReference type="InterPro" id="IPR003599">
    <property type="entry name" value="Ig_sub"/>
</dbReference>
<feature type="domain" description="Ig-like" evidence="4">
    <location>
        <begin position="1897"/>
        <end position="1976"/>
    </location>
</feature>
<feature type="transmembrane region" description="Helical" evidence="2">
    <location>
        <begin position="2075"/>
        <end position="2096"/>
    </location>
</feature>
<feature type="transmembrane region" description="Helical" evidence="2">
    <location>
        <begin position="855"/>
        <end position="877"/>
    </location>
</feature>
<dbReference type="PROSITE" id="PS50835">
    <property type="entry name" value="IG_LIKE"/>
    <property type="match status" value="14"/>
</dbReference>
<dbReference type="Gene3D" id="2.60.40.10">
    <property type="entry name" value="Immunoglobulins"/>
    <property type="match status" value="16"/>
</dbReference>
<dbReference type="SMART" id="SM00406">
    <property type="entry name" value="IGv"/>
    <property type="match status" value="5"/>
</dbReference>
<feature type="signal peptide" evidence="3">
    <location>
        <begin position="1"/>
        <end position="22"/>
    </location>
</feature>
<dbReference type="CDD" id="cd00096">
    <property type="entry name" value="Ig"/>
    <property type="match status" value="7"/>
</dbReference>
<dbReference type="RefSeq" id="XP_050926211.1">
    <property type="nucleotide sequence ID" value="XM_051070254.1"/>
</dbReference>
<dbReference type="InterPro" id="IPR013783">
    <property type="entry name" value="Ig-like_fold"/>
</dbReference>
<accession>A0AAJ8B5B1</accession>
<feature type="domain" description="Ig-like" evidence="4">
    <location>
        <begin position="1174"/>
        <end position="1271"/>
    </location>
</feature>
<proteinExistence type="predicted"/>
<keyword evidence="3" id="KW-0732">Signal</keyword>
<keyword evidence="2" id="KW-1133">Transmembrane helix</keyword>
<feature type="region of interest" description="Disordered" evidence="1">
    <location>
        <begin position="886"/>
        <end position="906"/>
    </location>
</feature>
<feature type="chain" id="PRO_5042513551" evidence="3">
    <location>
        <begin position="23"/>
        <end position="2198"/>
    </location>
</feature>
<feature type="domain" description="Ig-like" evidence="4">
    <location>
        <begin position="1456"/>
        <end position="1533"/>
    </location>
</feature>
<gene>
    <name evidence="6" type="primary">LOC108880790</name>
</gene>
<feature type="domain" description="Ig-like" evidence="4">
    <location>
        <begin position="768"/>
        <end position="846"/>
    </location>
</feature>
<feature type="region of interest" description="Disordered" evidence="1">
    <location>
        <begin position="2144"/>
        <end position="2198"/>
    </location>
</feature>
<evidence type="ECO:0000256" key="3">
    <source>
        <dbReference type="SAM" id="SignalP"/>
    </source>
</evidence>
<evidence type="ECO:0000256" key="2">
    <source>
        <dbReference type="SAM" id="Phobius"/>
    </source>
</evidence>
<dbReference type="SUPFAM" id="SSF48726">
    <property type="entry name" value="Immunoglobulin"/>
    <property type="match status" value="16"/>
</dbReference>
<dbReference type="PANTHER" id="PTHR46013:SF4">
    <property type="entry name" value="B-CELL RECEPTOR CD22-RELATED"/>
    <property type="match status" value="1"/>
</dbReference>
<feature type="domain" description="Ig-like" evidence="4">
    <location>
        <begin position="1983"/>
        <end position="2064"/>
    </location>
</feature>
<evidence type="ECO:0000259" key="4">
    <source>
        <dbReference type="PROSITE" id="PS50835"/>
    </source>
</evidence>